<evidence type="ECO:0000256" key="3">
    <source>
        <dbReference type="SAM" id="Phobius"/>
    </source>
</evidence>
<dbReference type="Proteomes" id="UP000305681">
    <property type="component" value="Unassembled WGS sequence"/>
</dbReference>
<dbReference type="AlphaFoldDB" id="A0A5C4NRT3"/>
<evidence type="ECO:0000313" key="6">
    <source>
        <dbReference type="Proteomes" id="UP000305681"/>
    </source>
</evidence>
<evidence type="ECO:0000256" key="2">
    <source>
        <dbReference type="SAM" id="Coils"/>
    </source>
</evidence>
<dbReference type="GO" id="GO:1990281">
    <property type="term" value="C:efflux pump complex"/>
    <property type="evidence" value="ECO:0007669"/>
    <property type="project" value="TreeGrafter"/>
</dbReference>
<dbReference type="PRINTS" id="PR01490">
    <property type="entry name" value="RTXTOXIND"/>
</dbReference>
<proteinExistence type="inferred from homology"/>
<dbReference type="NCBIfam" id="TIGR01730">
    <property type="entry name" value="RND_mfp"/>
    <property type="match status" value="1"/>
</dbReference>
<keyword evidence="3" id="KW-1133">Transmembrane helix</keyword>
<name>A0A5C4NRT3_9BURK</name>
<dbReference type="PANTHER" id="PTHR30469:SF15">
    <property type="entry name" value="HLYD FAMILY OF SECRETION PROTEINS"/>
    <property type="match status" value="1"/>
</dbReference>
<feature type="transmembrane region" description="Helical" evidence="3">
    <location>
        <begin position="12"/>
        <end position="34"/>
    </location>
</feature>
<evidence type="ECO:0000313" key="5">
    <source>
        <dbReference type="EMBL" id="TNC76702.1"/>
    </source>
</evidence>
<accession>A0A5C4NRT3</accession>
<dbReference type="SUPFAM" id="SSF111369">
    <property type="entry name" value="HlyD-like secretion proteins"/>
    <property type="match status" value="1"/>
</dbReference>
<dbReference type="InterPro" id="IPR006143">
    <property type="entry name" value="RND_pump_MFP"/>
</dbReference>
<dbReference type="Gene3D" id="2.40.50.100">
    <property type="match status" value="1"/>
</dbReference>
<dbReference type="PANTHER" id="PTHR30469">
    <property type="entry name" value="MULTIDRUG RESISTANCE PROTEIN MDTA"/>
    <property type="match status" value="1"/>
</dbReference>
<dbReference type="Pfam" id="PF25967">
    <property type="entry name" value="RND-MFP_C"/>
    <property type="match status" value="1"/>
</dbReference>
<dbReference type="GO" id="GO:0015562">
    <property type="term" value="F:efflux transmembrane transporter activity"/>
    <property type="evidence" value="ECO:0007669"/>
    <property type="project" value="TreeGrafter"/>
</dbReference>
<feature type="coiled-coil region" evidence="2">
    <location>
        <begin position="170"/>
        <end position="197"/>
    </location>
</feature>
<comment type="similarity">
    <text evidence="1">Belongs to the membrane fusion protein (MFP) (TC 8.A.1) family.</text>
</comment>
<dbReference type="Gene3D" id="2.40.30.170">
    <property type="match status" value="1"/>
</dbReference>
<evidence type="ECO:0000256" key="1">
    <source>
        <dbReference type="ARBA" id="ARBA00009477"/>
    </source>
</evidence>
<dbReference type="InterPro" id="IPR058627">
    <property type="entry name" value="MdtA-like_C"/>
</dbReference>
<comment type="caution">
    <text evidence="5">The sequence shown here is derived from an EMBL/GenBank/DDBJ whole genome shotgun (WGS) entry which is preliminary data.</text>
</comment>
<keyword evidence="3" id="KW-0812">Transmembrane</keyword>
<sequence length="414" mass="44493">MDRVVARDPRQRWIRMGACAAAVAGLAGAVWLAMPHGYTVEAGELDIGTVAQGVFQDALAVRSTVVPLSSVYLDATEGGRVEEVLVRDGATVKQGELLFRLSNPQRDQEALARSADVAQQLANLSTMRAALAATKAGYQRDLSGYEYNVTRAAKEYARQADLAGKGFISAATLEEAADKLEQQRRLLAQTRADAGAEYRIREQSITEFDAAISGLNNGLRLVRASAEQLAVRAPVDGRLTSFQLQVGESVKTTDRIGRIDSSDRYKLSASVDEFYLNRIATGLKGKVEQGGQAYALTVSQLNPQIKDGRFTMFLHFDGAAPSGLQPGKSLDTHVTLGQSARALLLPDGAFYADTGGAWVFVLDAGGDYAARRNVKLGRRAAGKVEVLGGLAAGERVIVSGYRRFGEAEGLRLRR</sequence>
<keyword evidence="2" id="KW-0175">Coiled coil</keyword>
<evidence type="ECO:0000259" key="4">
    <source>
        <dbReference type="Pfam" id="PF25967"/>
    </source>
</evidence>
<protein>
    <submittedName>
        <fullName evidence="5">Efflux RND transporter periplasmic adaptor subunit</fullName>
    </submittedName>
</protein>
<dbReference type="EMBL" id="VDGE01000004">
    <property type="protein sequence ID" value="TNC76702.1"/>
    <property type="molecule type" value="Genomic_DNA"/>
</dbReference>
<reference evidence="5 6" key="1">
    <citation type="submission" date="2019-06" db="EMBL/GenBank/DDBJ databases">
        <title>Genome sequence of Janthinobacterium lividum UCD_MED1.</title>
        <authorList>
            <person name="De Leon M.E."/>
            <person name="Jospin G."/>
        </authorList>
    </citation>
    <scope>NUCLEOTIDE SEQUENCE [LARGE SCALE GENOMIC DNA]</scope>
    <source>
        <strain evidence="5 6">UCD_MED1</strain>
    </source>
</reference>
<keyword evidence="3" id="KW-0472">Membrane</keyword>
<dbReference type="Gene3D" id="2.40.420.20">
    <property type="match status" value="1"/>
</dbReference>
<gene>
    <name evidence="5" type="ORF">FHI69_12630</name>
</gene>
<organism evidence="5 6">
    <name type="scientific">Janthinobacterium lividum</name>
    <dbReference type="NCBI Taxonomy" id="29581"/>
    <lineage>
        <taxon>Bacteria</taxon>
        <taxon>Pseudomonadati</taxon>
        <taxon>Pseudomonadota</taxon>
        <taxon>Betaproteobacteria</taxon>
        <taxon>Burkholderiales</taxon>
        <taxon>Oxalobacteraceae</taxon>
        <taxon>Janthinobacterium</taxon>
    </lineage>
</organism>
<dbReference type="Gene3D" id="1.10.287.470">
    <property type="entry name" value="Helix hairpin bin"/>
    <property type="match status" value="1"/>
</dbReference>
<feature type="domain" description="Multidrug resistance protein MdtA-like C-terminal permuted SH3" evidence="4">
    <location>
        <begin position="342"/>
        <end position="402"/>
    </location>
</feature>